<organism evidence="2 3">
    <name type="scientific">Agreia bicolorata</name>
    <dbReference type="NCBI Taxonomy" id="110935"/>
    <lineage>
        <taxon>Bacteria</taxon>
        <taxon>Bacillati</taxon>
        <taxon>Actinomycetota</taxon>
        <taxon>Actinomycetes</taxon>
        <taxon>Micrococcales</taxon>
        <taxon>Microbacteriaceae</taxon>
        <taxon>Agreia</taxon>
    </lineage>
</organism>
<gene>
    <name evidence="2" type="ORF">TZ00_08765</name>
</gene>
<reference evidence="2 3" key="1">
    <citation type="journal article" date="2001" name="Int. J. Syst. Evol. Microbiol.">
        <title>Agreia bicolorata gen. nov., sp. nov., to accommodate actinobacteria isolated from narrow reed grass infected by the nematode Heteroanguina graminophila.</title>
        <authorList>
            <person name="Evtushenko L.I."/>
            <person name="Dorofeeva L.V."/>
            <person name="Dobrovolskaya T.G."/>
            <person name="Streshinskaya G.M."/>
            <person name="Subbotin S.A."/>
            <person name="Tiedje J.M."/>
        </authorList>
    </citation>
    <scope>NUCLEOTIDE SEQUENCE [LARGE SCALE GENOMIC DNA]</scope>
    <source>
        <strain evidence="2 3">VKM Ac-1804</strain>
    </source>
</reference>
<comment type="caution">
    <text evidence="2">The sequence shown here is derived from an EMBL/GenBank/DDBJ whole genome shotgun (WGS) entry which is preliminary data.</text>
</comment>
<dbReference type="RefSeq" id="WP_044440915.1">
    <property type="nucleotide sequence ID" value="NZ_JYFC01000003.1"/>
</dbReference>
<keyword evidence="3" id="KW-1185">Reference proteome</keyword>
<evidence type="ECO:0000313" key="3">
    <source>
        <dbReference type="Proteomes" id="UP000032503"/>
    </source>
</evidence>
<evidence type="ECO:0000256" key="1">
    <source>
        <dbReference type="SAM" id="MobiDB-lite"/>
    </source>
</evidence>
<sequence length="99" mass="10984">MYATARNTIEGFNGYIKDGSREPMDQSSRRRLHGHTAQYFLVAVQIASANVRKILSFLASEAGETDRAVVSRDVPRKRKSQAVKLNSVAPDLVRGEPPK</sequence>
<protein>
    <recommendedName>
        <fullName evidence="4">Transposase DDE domain-containing protein</fullName>
    </recommendedName>
</protein>
<dbReference type="EMBL" id="JYFC01000003">
    <property type="protein sequence ID" value="KJC64485.1"/>
    <property type="molecule type" value="Genomic_DNA"/>
</dbReference>
<dbReference type="Proteomes" id="UP000032503">
    <property type="component" value="Unassembled WGS sequence"/>
</dbReference>
<name>A0ABR5CFP8_9MICO</name>
<accession>A0ABR5CFP8</accession>
<evidence type="ECO:0000313" key="2">
    <source>
        <dbReference type="EMBL" id="KJC64485.1"/>
    </source>
</evidence>
<feature type="region of interest" description="Disordered" evidence="1">
    <location>
        <begin position="68"/>
        <end position="99"/>
    </location>
</feature>
<evidence type="ECO:0008006" key="4">
    <source>
        <dbReference type="Google" id="ProtNLM"/>
    </source>
</evidence>
<proteinExistence type="predicted"/>